<dbReference type="OrthoDB" id="134626at2"/>
<dbReference type="Pfam" id="PF00211">
    <property type="entry name" value="Guanylate_cyc"/>
    <property type="match status" value="1"/>
</dbReference>
<evidence type="ECO:0000256" key="1">
    <source>
        <dbReference type="ARBA" id="ARBA00022741"/>
    </source>
</evidence>
<dbReference type="InterPro" id="IPR029787">
    <property type="entry name" value="Nucleotide_cyclase"/>
</dbReference>
<dbReference type="GO" id="GO:0004016">
    <property type="term" value="F:adenylate cyclase activity"/>
    <property type="evidence" value="ECO:0007669"/>
    <property type="project" value="TreeGrafter"/>
</dbReference>
<feature type="domain" description="Guanylate cyclase" evidence="4">
    <location>
        <begin position="35"/>
        <end position="164"/>
    </location>
</feature>
<dbReference type="InterPro" id="IPR019734">
    <property type="entry name" value="TPR_rpt"/>
</dbReference>
<reference evidence="5 6" key="1">
    <citation type="submission" date="2019-06" db="EMBL/GenBank/DDBJ databases">
        <title>Genome sequence of Litorilinea aerophila BAA-2444.</title>
        <authorList>
            <person name="Maclea K.S."/>
            <person name="Maurais E.G."/>
            <person name="Iannazzi L.C."/>
        </authorList>
    </citation>
    <scope>NUCLEOTIDE SEQUENCE [LARGE SCALE GENOMIC DNA]</scope>
    <source>
        <strain evidence="5 6">ATCC BAA-2444</strain>
    </source>
</reference>
<dbReference type="PANTHER" id="PTHR16305:SF28">
    <property type="entry name" value="GUANYLATE CYCLASE DOMAIN-CONTAINING PROTEIN"/>
    <property type="match status" value="1"/>
</dbReference>
<dbReference type="Gene3D" id="1.25.40.10">
    <property type="entry name" value="Tetratricopeptide repeat domain"/>
    <property type="match status" value="2"/>
</dbReference>
<gene>
    <name evidence="5" type="ORF">FKZ61_19315</name>
</gene>
<sequence length="1446" mass="156728">MTTASLWREVLAYLPADRRRVLARGETIPARAVGAVLFVDISGFTPLTNALVAHFGPQRGAEETTRHLNTVYNELIGQIHRHGGSIIGFSGDGMTCWFPAPQEKPGKAPTEALAVAVNQALAAAARLQEAMAAFARLTVAEGVTVHLAVKAVISAGQVLRQVVGDPALQLLDVVAGSPVDRVGVGERLARSGEVLLDAQILPLVGDGLQVVDWRHGQDKDAPFAVVRPDAIPAGIVAPLNDTTPDPLPLPQSRLRPWLLPEVYARLQAGQERFLAELRPAVALFVRFGGLDFDQDEAAGAKLDAYVRWVQQVLARYEGALIQLTTGDKGSYLYAAFGAPRAHDDDPRRAAAAALDLIQPPPQLLFRPTVQIGLARGTMRVGPYGSDSRQAYGVQGPAANLAARLMMHARPGQILLDEAMAAAVAPLFQAESLGELPLKGNARPVPVFELTGSRQATGALWARRYDAFFGHRLVGREEEMATLLALLQQVTSTEPPGRGQLLQVVGSAGVGKSHLVAALAQEATRRGLWVAIGACQSTGRDIAYYAARQVARELLGLTDPQADEATQIARLEASLATLNPDWQVRIPLLGDLLGLAIPDNPTTAAFDPRMRQEALTSLAVEIVLTAARQQPLMLLFEDAHWMDEATQQLVLAVARAAVHAPVFLVLVERPRSDSQDPFAAELAQVPGRHQLHLRELSDAGLAELVQDRLAGPVAPLALNLIQLHAQGNPFFAEELVDALREAGQLVLAEGTWTLAPAAVEALRQAGCLNRQGDQLTVGGESSLSAVALGVPESIHEIVLARLDRLPEPVKLTLKVASVIGRVFEVGLLADAHPLAVAGKALRGHLAVMERRDFARLGHGRSEADGEAIYLFKHNITQEVVYRTLLASQQQELHLAVAQALEVRQPDAVERLAFHYRHADLGRPPVREKALHYLAAAAHLAKREYANETALGYYNRALALEVRPEWLAAKAEILHILGRRNEEEATLQQLSRITEAGSPANAPASQLLWARYHEAMSDYRAARAAVERALAGFRQARERRGELRCILQLAQIAGKEGDYPEEAAHYRWVLAQIAGQEAHRGEEAGARYGLGLVYRQRGEYDAANREFHRALSLARALGDREREARILTALGFVALRQRHFAQAATYHREALTLRRQIGDRAGEGASLLSLAQVILHSNGDFSEAEQNLRQALTIQQAIANRWSQAIVFNELGILYYLVGRYGQAMACLEDGRQLAQAIGAEALEAYLVCNMGQVEREQGLAQPGDTDPFARSVAYLTESLALAQNLGDKQLETLCLSELALTHSAAGRVDDAIRCAESSLAKFREMDLHVSTTGDLATLAACHLARGQTAVALDHARQALAILEECQGVGPDFPHRDYLVCGQVLAAAGQNDDAEQAYRAAYRLLSSRAQAISDPAMRRDFLYQVSFNRAIMAEAQRRGWASGFGVSG</sequence>
<dbReference type="GO" id="GO:0005737">
    <property type="term" value="C:cytoplasm"/>
    <property type="evidence" value="ECO:0007669"/>
    <property type="project" value="TreeGrafter"/>
</dbReference>
<dbReference type="EMBL" id="VIGC01000031">
    <property type="protein sequence ID" value="TQE93882.1"/>
    <property type="molecule type" value="Genomic_DNA"/>
</dbReference>
<dbReference type="Pfam" id="PF13191">
    <property type="entry name" value="AAA_16"/>
    <property type="match status" value="1"/>
</dbReference>
<dbReference type="InterPro" id="IPR001054">
    <property type="entry name" value="A/G_cyclase"/>
</dbReference>
<dbReference type="InterPro" id="IPR011990">
    <property type="entry name" value="TPR-like_helical_dom_sf"/>
</dbReference>
<dbReference type="InterPro" id="IPR027417">
    <property type="entry name" value="P-loop_NTPase"/>
</dbReference>
<dbReference type="SUPFAM" id="SSF52540">
    <property type="entry name" value="P-loop containing nucleoside triphosphate hydrolases"/>
    <property type="match status" value="1"/>
</dbReference>
<keyword evidence="2" id="KW-0067">ATP-binding</keyword>
<dbReference type="SUPFAM" id="SSF48452">
    <property type="entry name" value="TPR-like"/>
    <property type="match status" value="3"/>
</dbReference>
<evidence type="ECO:0000313" key="5">
    <source>
        <dbReference type="EMBL" id="TQE93882.1"/>
    </source>
</evidence>
<dbReference type="SMART" id="SM00028">
    <property type="entry name" value="TPR"/>
    <property type="match status" value="8"/>
</dbReference>
<keyword evidence="6" id="KW-1185">Reference proteome</keyword>
<evidence type="ECO:0000256" key="2">
    <source>
        <dbReference type="ARBA" id="ARBA00022840"/>
    </source>
</evidence>
<dbReference type="PANTHER" id="PTHR16305">
    <property type="entry name" value="TESTICULAR SOLUBLE ADENYLYL CYCLASE"/>
    <property type="match status" value="1"/>
</dbReference>
<accession>A0A540VAX0</accession>
<dbReference type="Gene3D" id="3.40.50.300">
    <property type="entry name" value="P-loop containing nucleotide triphosphate hydrolases"/>
    <property type="match status" value="1"/>
</dbReference>
<dbReference type="InterPro" id="IPR041664">
    <property type="entry name" value="AAA_16"/>
</dbReference>
<organism evidence="5 6">
    <name type="scientific">Litorilinea aerophila</name>
    <dbReference type="NCBI Taxonomy" id="1204385"/>
    <lineage>
        <taxon>Bacteria</taxon>
        <taxon>Bacillati</taxon>
        <taxon>Chloroflexota</taxon>
        <taxon>Caldilineae</taxon>
        <taxon>Caldilineales</taxon>
        <taxon>Caldilineaceae</taxon>
        <taxon>Litorilinea</taxon>
    </lineage>
</organism>
<dbReference type="Gene3D" id="3.30.70.1230">
    <property type="entry name" value="Nucleotide cyclase"/>
    <property type="match status" value="2"/>
</dbReference>
<evidence type="ECO:0000256" key="3">
    <source>
        <dbReference type="PROSITE-ProRule" id="PRU00339"/>
    </source>
</evidence>
<dbReference type="Pfam" id="PF13424">
    <property type="entry name" value="TPR_12"/>
    <property type="match status" value="1"/>
</dbReference>
<evidence type="ECO:0000259" key="4">
    <source>
        <dbReference type="PROSITE" id="PS50125"/>
    </source>
</evidence>
<feature type="domain" description="Guanylate cyclase" evidence="4">
    <location>
        <begin position="329"/>
        <end position="405"/>
    </location>
</feature>
<keyword evidence="1" id="KW-0547">Nucleotide-binding</keyword>
<name>A0A540VAX0_9CHLR</name>
<dbReference type="GO" id="GO:0009190">
    <property type="term" value="P:cyclic nucleotide biosynthetic process"/>
    <property type="evidence" value="ECO:0007669"/>
    <property type="project" value="InterPro"/>
</dbReference>
<dbReference type="GO" id="GO:0005524">
    <property type="term" value="F:ATP binding"/>
    <property type="evidence" value="ECO:0007669"/>
    <property type="project" value="UniProtKB-KW"/>
</dbReference>
<dbReference type="InParanoid" id="A0A540VAX0"/>
<dbReference type="Proteomes" id="UP000317371">
    <property type="component" value="Unassembled WGS sequence"/>
</dbReference>
<dbReference type="GO" id="GO:0035556">
    <property type="term" value="P:intracellular signal transduction"/>
    <property type="evidence" value="ECO:0007669"/>
    <property type="project" value="InterPro"/>
</dbReference>
<proteinExistence type="predicted"/>
<evidence type="ECO:0000313" key="6">
    <source>
        <dbReference type="Proteomes" id="UP000317371"/>
    </source>
</evidence>
<dbReference type="CDD" id="cd07302">
    <property type="entry name" value="CHD"/>
    <property type="match status" value="1"/>
</dbReference>
<dbReference type="PROSITE" id="PS50005">
    <property type="entry name" value="TPR"/>
    <property type="match status" value="1"/>
</dbReference>
<comment type="caution">
    <text evidence="5">The sequence shown here is derived from an EMBL/GenBank/DDBJ whole genome shotgun (WGS) entry which is preliminary data.</text>
</comment>
<dbReference type="PROSITE" id="PS50125">
    <property type="entry name" value="GUANYLATE_CYCLASE_2"/>
    <property type="match status" value="2"/>
</dbReference>
<feature type="repeat" description="TPR" evidence="3">
    <location>
        <begin position="1082"/>
        <end position="1115"/>
    </location>
</feature>
<protein>
    <submittedName>
        <fullName evidence="5">Tetratricopeptide repeat protein</fullName>
    </submittedName>
</protein>
<dbReference type="RefSeq" id="WP_141611804.1">
    <property type="nucleotide sequence ID" value="NZ_VIGC02000031.1"/>
</dbReference>
<keyword evidence="3" id="KW-0802">TPR repeat</keyword>
<dbReference type="SUPFAM" id="SSF55073">
    <property type="entry name" value="Nucleotide cyclase"/>
    <property type="match status" value="2"/>
</dbReference>